<dbReference type="Proteomes" id="UP000570166">
    <property type="component" value="Unassembled WGS sequence"/>
</dbReference>
<comment type="caution">
    <text evidence="2">The sequence shown here is derived from an EMBL/GenBank/DDBJ whole genome shotgun (WGS) entry which is preliminary data.</text>
</comment>
<organism evidence="2 3">
    <name type="scientific">Sphingomonas chungangi</name>
    <dbReference type="NCBI Taxonomy" id="2683589"/>
    <lineage>
        <taxon>Bacteria</taxon>
        <taxon>Pseudomonadati</taxon>
        <taxon>Pseudomonadota</taxon>
        <taxon>Alphaproteobacteria</taxon>
        <taxon>Sphingomonadales</taxon>
        <taxon>Sphingomonadaceae</taxon>
        <taxon>Sphingomonas</taxon>
    </lineage>
</organism>
<dbReference type="PANTHER" id="PTHR43312:SF1">
    <property type="entry name" value="NADP-DEPENDENT OXIDOREDUCTASE DOMAIN-CONTAINING PROTEIN"/>
    <property type="match status" value="1"/>
</dbReference>
<dbReference type="RefSeq" id="WP_160363865.1">
    <property type="nucleotide sequence ID" value="NZ_JACEIB010000027.1"/>
</dbReference>
<protein>
    <submittedName>
        <fullName evidence="2">Aldo/keto reductase</fullName>
    </submittedName>
</protein>
<dbReference type="PANTHER" id="PTHR43312">
    <property type="entry name" value="D-THREO-ALDOSE 1-DEHYDROGENASE"/>
    <property type="match status" value="1"/>
</dbReference>
<evidence type="ECO:0000313" key="3">
    <source>
        <dbReference type="Proteomes" id="UP000570166"/>
    </source>
</evidence>
<keyword evidence="3" id="KW-1185">Reference proteome</keyword>
<dbReference type="Pfam" id="PF00248">
    <property type="entry name" value="Aldo_ket_red"/>
    <property type="match status" value="1"/>
</dbReference>
<sequence>MSVARVRMARLGADVSALGFGCASLGSRISAGNGLAALERAWDAGISWYDVAPSYGDGEAEGLLGRFFAGKPRDAFQIVTKVGIPPSPPSLKQRIARPVLRVALEVAPGLRAAIRRRRPPPTKPPIDAAMIPVSVESSLRRLGVDHVDVLALHEAKPDEVVRDDVLEALTRVIRAGKVKVAAIASSPEAAAAGLAAAPDLYGMIQTAGNPFLPAADPGLAADRVTHSAYGNDGGPARLAAMIESDGELRAAFAAAGYDADFARAAKDFLADYAFAANAGGVVIMSMFHPGHLADNLARHARPRDDAAILRLGAMVRSRAG</sequence>
<dbReference type="AlphaFoldDB" id="A0A838LBJ9"/>
<dbReference type="InterPro" id="IPR023210">
    <property type="entry name" value="NADP_OxRdtase_dom"/>
</dbReference>
<reference evidence="2 3" key="1">
    <citation type="submission" date="2020-07" db="EMBL/GenBank/DDBJ databases">
        <authorList>
            <person name="Sun Q."/>
        </authorList>
    </citation>
    <scope>NUCLEOTIDE SEQUENCE [LARGE SCALE GENOMIC DNA]</scope>
    <source>
        <strain evidence="2 3">CGMCC 1.13654</strain>
    </source>
</reference>
<gene>
    <name evidence="2" type="ORF">HZF05_17910</name>
</gene>
<proteinExistence type="predicted"/>
<name>A0A838LBJ9_9SPHN</name>
<dbReference type="SUPFAM" id="SSF51430">
    <property type="entry name" value="NAD(P)-linked oxidoreductase"/>
    <property type="match status" value="1"/>
</dbReference>
<dbReference type="Gene3D" id="3.20.20.100">
    <property type="entry name" value="NADP-dependent oxidoreductase domain"/>
    <property type="match status" value="1"/>
</dbReference>
<dbReference type="EMBL" id="JACEIB010000027">
    <property type="protein sequence ID" value="MBA2935959.1"/>
    <property type="molecule type" value="Genomic_DNA"/>
</dbReference>
<accession>A0A838LBJ9</accession>
<dbReference type="InterPro" id="IPR053135">
    <property type="entry name" value="AKR2_Oxidoreductase"/>
</dbReference>
<evidence type="ECO:0000259" key="1">
    <source>
        <dbReference type="Pfam" id="PF00248"/>
    </source>
</evidence>
<evidence type="ECO:0000313" key="2">
    <source>
        <dbReference type="EMBL" id="MBA2935959.1"/>
    </source>
</evidence>
<dbReference type="InterPro" id="IPR036812">
    <property type="entry name" value="NAD(P)_OxRdtase_dom_sf"/>
</dbReference>
<feature type="domain" description="NADP-dependent oxidoreductase" evidence="1">
    <location>
        <begin position="18"/>
        <end position="186"/>
    </location>
</feature>